<dbReference type="EMBL" id="MU394285">
    <property type="protein sequence ID" value="KAI6091980.1"/>
    <property type="molecule type" value="Genomic_DNA"/>
</dbReference>
<evidence type="ECO:0000313" key="2">
    <source>
        <dbReference type="Proteomes" id="UP001497680"/>
    </source>
</evidence>
<name>A0ACC0DGU3_9PEZI</name>
<accession>A0ACC0DGU3</accession>
<evidence type="ECO:0000313" key="1">
    <source>
        <dbReference type="EMBL" id="KAI6091980.1"/>
    </source>
</evidence>
<reference evidence="1 2" key="1">
    <citation type="journal article" date="2022" name="New Phytol.">
        <title>Ecological generalism drives hyperdiversity of secondary metabolite gene clusters in xylarialean endophytes.</title>
        <authorList>
            <person name="Franco M.E.E."/>
            <person name="Wisecaver J.H."/>
            <person name="Arnold A.E."/>
            <person name="Ju Y.M."/>
            <person name="Slot J.C."/>
            <person name="Ahrendt S."/>
            <person name="Moore L.P."/>
            <person name="Eastman K.E."/>
            <person name="Scott K."/>
            <person name="Konkel Z."/>
            <person name="Mondo S.J."/>
            <person name="Kuo A."/>
            <person name="Hayes R.D."/>
            <person name="Haridas S."/>
            <person name="Andreopoulos B."/>
            <person name="Riley R."/>
            <person name="LaButti K."/>
            <person name="Pangilinan J."/>
            <person name="Lipzen A."/>
            <person name="Amirebrahimi M."/>
            <person name="Yan J."/>
            <person name="Adam C."/>
            <person name="Keymanesh K."/>
            <person name="Ng V."/>
            <person name="Louie K."/>
            <person name="Northen T."/>
            <person name="Drula E."/>
            <person name="Henrissat B."/>
            <person name="Hsieh H.M."/>
            <person name="Youens-Clark K."/>
            <person name="Lutzoni F."/>
            <person name="Miadlikowska J."/>
            <person name="Eastwood D.C."/>
            <person name="Hamelin R.C."/>
            <person name="Grigoriev I.V."/>
            <person name="U'Ren J.M."/>
        </authorList>
    </citation>
    <scope>NUCLEOTIDE SEQUENCE [LARGE SCALE GENOMIC DNA]</scope>
    <source>
        <strain evidence="1 2">ER1909</strain>
    </source>
</reference>
<protein>
    <submittedName>
        <fullName evidence="1">DUF1740-domain-containing protein</fullName>
    </submittedName>
</protein>
<gene>
    <name evidence="1" type="ORF">F4821DRAFT_225981</name>
</gene>
<comment type="caution">
    <text evidence="1">The sequence shown here is derived from an EMBL/GenBank/DDBJ whole genome shotgun (WGS) entry which is preliminary data.</text>
</comment>
<proteinExistence type="predicted"/>
<organism evidence="1 2">
    <name type="scientific">Hypoxylon rubiginosum</name>
    <dbReference type="NCBI Taxonomy" id="110542"/>
    <lineage>
        <taxon>Eukaryota</taxon>
        <taxon>Fungi</taxon>
        <taxon>Dikarya</taxon>
        <taxon>Ascomycota</taxon>
        <taxon>Pezizomycotina</taxon>
        <taxon>Sordariomycetes</taxon>
        <taxon>Xylariomycetidae</taxon>
        <taxon>Xylariales</taxon>
        <taxon>Hypoxylaceae</taxon>
        <taxon>Hypoxylon</taxon>
    </lineage>
</organism>
<sequence length="1068" mass="121476">MSSKRGKTPAVPKFSSFKAEPKAETAQAQGEDKSKEPKQLGEHSISEKRDHHRSAKDTSRHADSTRLLKLSERSSLRDDDKNDFFVFDKRGDQLVRRYGGINRRDVPNYRRFGSGRILGIDGYMRIDHIGSREEFFMLGYRESRSLLSSDKKTLLAKGVYYKSRPIRIRQEKSQTVSMSEDFLTLKPSRKRKRDGDESGDALSEGEPCYRSIYGKSKKHEYSDSDVDYASDASADQGDWRVDDPIHLKSVELSRRVREHAEDIDAWLELVDLQDTLLQINTQEGRRPTAAEVKSFADIKLSMLQQAFSHATTDSQREQLQLKIMREGAKIWDPKTLSKRWDEALEKHGTNFELWRGYASFQQTRLSAFQYEKIKELYVERLRQLETAVSAKEPHSGRQRIFEEMIYVFLRATRFISDAGYRERATAAWQATLEMTFARPPTLPEHTETTVPPSFQDFWESEVPRIGEEAAQGWAAFERDNGAQEPPEPKSSDLPTLPSTRDGYKAWAIIERQKAQAATNPARTLDDGIEDDPFRVVMFADIHDMLLYFPTEAIPSIQRQLLDAFLIFCQLPPVLCLGGTVQDMLRDDFLVSSSANIITNEVSSESVSGSEEQTKKPPELSHNYQQMNMTPEVLFPLPHWFQGLNKIRGGIPDCQYHWISTTLKQLVRLFGIRELGPYYLAFESANEPGNEKKTAKALLKQDSTNTSLYMGYAMLEWARGNKDVARNTLAAAAGLTAISTHDKVSLGIVAAWMELEDCNSLKSISQLCALSDNTSAASILQSPAASTTEILKARQFLSSNRDYLLSSGDAANAIVYAEGLALLEYLTRQSNKEPSSGSQGDIWSAISGVSTCSDELVSRGLGDSPAHERLLQSAARLLYYHARQGPFRPGFLREQLTKYISLFPRNTIFLGLFAWREARLSIDDRVRSILDKVVLTKPHDCVSSRAFAIRYEAQAGNVHSTQAAFEHALESEACRNHTGLWISYIRFCHESKELRSKAKNVFYRALQCCPWSKDVFMEAFNTLVRDMDSSELKSVYNTMSEKGLRVHVEMEEFVEKWRREQKERDMARR</sequence>
<dbReference type="Proteomes" id="UP001497680">
    <property type="component" value="Unassembled WGS sequence"/>
</dbReference>
<keyword evidence="2" id="KW-1185">Reference proteome</keyword>